<name>A0A0E9V0X2_ANGAN</name>
<evidence type="ECO:0000313" key="1">
    <source>
        <dbReference type="EMBL" id="JAH71744.1"/>
    </source>
</evidence>
<reference evidence="1" key="2">
    <citation type="journal article" date="2015" name="Fish Shellfish Immunol.">
        <title>Early steps in the European eel (Anguilla anguilla)-Vibrio vulnificus interaction in the gills: Role of the RtxA13 toxin.</title>
        <authorList>
            <person name="Callol A."/>
            <person name="Pajuelo D."/>
            <person name="Ebbesson L."/>
            <person name="Teles M."/>
            <person name="MacKenzie S."/>
            <person name="Amaro C."/>
        </authorList>
    </citation>
    <scope>NUCLEOTIDE SEQUENCE</scope>
</reference>
<protein>
    <submittedName>
        <fullName evidence="1">Uncharacterized protein</fullName>
    </submittedName>
</protein>
<proteinExistence type="predicted"/>
<sequence length="38" mass="4549">MLWPRRVAFIKRSASLINPPFLFLMMMHTKIETLMTLL</sequence>
<reference evidence="1" key="1">
    <citation type="submission" date="2014-11" db="EMBL/GenBank/DDBJ databases">
        <authorList>
            <person name="Amaro Gonzalez C."/>
        </authorList>
    </citation>
    <scope>NUCLEOTIDE SEQUENCE</scope>
</reference>
<accession>A0A0E9V0X2</accession>
<dbReference type="AlphaFoldDB" id="A0A0E9V0X2"/>
<dbReference type="EMBL" id="GBXM01036833">
    <property type="protein sequence ID" value="JAH71744.1"/>
    <property type="molecule type" value="Transcribed_RNA"/>
</dbReference>
<organism evidence="1">
    <name type="scientific">Anguilla anguilla</name>
    <name type="common">European freshwater eel</name>
    <name type="synonym">Muraena anguilla</name>
    <dbReference type="NCBI Taxonomy" id="7936"/>
    <lineage>
        <taxon>Eukaryota</taxon>
        <taxon>Metazoa</taxon>
        <taxon>Chordata</taxon>
        <taxon>Craniata</taxon>
        <taxon>Vertebrata</taxon>
        <taxon>Euteleostomi</taxon>
        <taxon>Actinopterygii</taxon>
        <taxon>Neopterygii</taxon>
        <taxon>Teleostei</taxon>
        <taxon>Anguilliformes</taxon>
        <taxon>Anguillidae</taxon>
        <taxon>Anguilla</taxon>
    </lineage>
</organism>